<proteinExistence type="predicted"/>
<reference evidence="2 3" key="1">
    <citation type="submission" date="2020-08" db="EMBL/GenBank/DDBJ databases">
        <title>Sequencing the genomes of 1000 actinobacteria strains.</title>
        <authorList>
            <person name="Klenk H.-P."/>
        </authorList>
    </citation>
    <scope>NUCLEOTIDE SEQUENCE [LARGE SCALE GENOMIC DNA]</scope>
    <source>
        <strain evidence="2 3">DSM 44936</strain>
    </source>
</reference>
<dbReference type="Gene3D" id="1.20.1290.10">
    <property type="entry name" value="AhpD-like"/>
    <property type="match status" value="1"/>
</dbReference>
<dbReference type="Pfam" id="PF02627">
    <property type="entry name" value="CMD"/>
    <property type="match status" value="1"/>
</dbReference>
<protein>
    <submittedName>
        <fullName evidence="2">Alkylhydroperoxidase/carboxymuconolactone decarboxylase family protein YurZ</fullName>
    </submittedName>
</protein>
<evidence type="ECO:0000313" key="3">
    <source>
        <dbReference type="Proteomes" id="UP000555564"/>
    </source>
</evidence>
<dbReference type="RefSeq" id="WP_184980928.1">
    <property type="nucleotide sequence ID" value="NZ_BAAALO010000091.1"/>
</dbReference>
<dbReference type="SUPFAM" id="SSF69118">
    <property type="entry name" value="AhpD-like"/>
    <property type="match status" value="1"/>
</dbReference>
<dbReference type="AlphaFoldDB" id="A0A7X0M7X2"/>
<gene>
    <name evidence="2" type="ORF">BJ992_002717</name>
</gene>
<keyword evidence="2" id="KW-0560">Oxidoreductase</keyword>
<evidence type="ECO:0000313" key="2">
    <source>
        <dbReference type="EMBL" id="MBB6473286.1"/>
    </source>
</evidence>
<dbReference type="GO" id="GO:0051920">
    <property type="term" value="F:peroxiredoxin activity"/>
    <property type="evidence" value="ECO:0007669"/>
    <property type="project" value="InterPro"/>
</dbReference>
<organism evidence="2 3">
    <name type="scientific">Sphaerisporangium rubeum</name>
    <dbReference type="NCBI Taxonomy" id="321317"/>
    <lineage>
        <taxon>Bacteria</taxon>
        <taxon>Bacillati</taxon>
        <taxon>Actinomycetota</taxon>
        <taxon>Actinomycetes</taxon>
        <taxon>Streptosporangiales</taxon>
        <taxon>Streptosporangiaceae</taxon>
        <taxon>Sphaerisporangium</taxon>
    </lineage>
</organism>
<dbReference type="InterPro" id="IPR003779">
    <property type="entry name" value="CMD-like"/>
</dbReference>
<dbReference type="InterPro" id="IPR029032">
    <property type="entry name" value="AhpD-like"/>
</dbReference>
<accession>A0A7X0M7X2</accession>
<feature type="domain" description="Carboxymuconolactone decarboxylase-like" evidence="1">
    <location>
        <begin position="29"/>
        <end position="103"/>
    </location>
</feature>
<comment type="caution">
    <text evidence="2">The sequence shown here is derived from an EMBL/GenBank/DDBJ whole genome shotgun (WGS) entry which is preliminary data.</text>
</comment>
<dbReference type="EMBL" id="JACHIU010000001">
    <property type="protein sequence ID" value="MBB6473286.1"/>
    <property type="molecule type" value="Genomic_DNA"/>
</dbReference>
<keyword evidence="2" id="KW-0575">Peroxidase</keyword>
<evidence type="ECO:0000259" key="1">
    <source>
        <dbReference type="Pfam" id="PF02627"/>
    </source>
</evidence>
<name>A0A7X0M7X2_9ACTN</name>
<dbReference type="Proteomes" id="UP000555564">
    <property type="component" value="Unassembled WGS sequence"/>
</dbReference>
<sequence>MTERWEDHYQETLGNVPEAIRQLFDLDTEVATAYTTIRKRAYTHAEGHLPLRYRELVFVVVDIEIGNHGGAMNHLAAAVKAGLTRTELADALIEMLIVRGISAWGLTGHRVWADSAALFKENADG</sequence>
<keyword evidence="3" id="KW-1185">Reference proteome</keyword>